<name>A0A838CPN5_9BACI</name>
<sequence length="79" mass="9069">MNTPTKCYQPYHGPFDPCPPRPYVCYSTPPDLYIGFQQPSMPQYSLKEALYKGTLWPAFYDPFPAPAKRGGNHEQAKDR</sequence>
<evidence type="ECO:0000313" key="2">
    <source>
        <dbReference type="Proteomes" id="UP000571017"/>
    </source>
</evidence>
<proteinExistence type="predicted"/>
<keyword evidence="2" id="KW-1185">Reference proteome</keyword>
<evidence type="ECO:0000313" key="1">
    <source>
        <dbReference type="EMBL" id="MBA2173843.1"/>
    </source>
</evidence>
<organism evidence="1 2">
    <name type="scientific">Halobacillus locisalis</name>
    <dbReference type="NCBI Taxonomy" id="220753"/>
    <lineage>
        <taxon>Bacteria</taxon>
        <taxon>Bacillati</taxon>
        <taxon>Bacillota</taxon>
        <taxon>Bacilli</taxon>
        <taxon>Bacillales</taxon>
        <taxon>Bacillaceae</taxon>
        <taxon>Halobacillus</taxon>
    </lineage>
</organism>
<dbReference type="InterPro" id="IPR020256">
    <property type="entry name" value="Spore_coat_CotJA"/>
</dbReference>
<comment type="caution">
    <text evidence="1">The sequence shown here is derived from an EMBL/GenBank/DDBJ whole genome shotgun (WGS) entry which is preliminary data.</text>
</comment>
<reference evidence="1 2" key="1">
    <citation type="journal article" date="2004" name="Extremophiles">
        <title>Halobacillus locisalis sp. nov., a halophilic bacterium isolated from a marine solar saltern of the Yellow Sea in Korea.</title>
        <authorList>
            <person name="Yoon J.H."/>
            <person name="Kang K.H."/>
            <person name="Oh T.K."/>
            <person name="Park Y.H."/>
        </authorList>
    </citation>
    <scope>NUCLEOTIDE SEQUENCE [LARGE SCALE GENOMIC DNA]</scope>
    <source>
        <strain evidence="1 2">KCTC 3788</strain>
    </source>
</reference>
<dbReference type="Pfam" id="PF11007">
    <property type="entry name" value="CotJA"/>
    <property type="match status" value="1"/>
</dbReference>
<dbReference type="RefSeq" id="WP_181471711.1">
    <property type="nucleotide sequence ID" value="NZ_JACEFG010000001.1"/>
</dbReference>
<dbReference type="Proteomes" id="UP000571017">
    <property type="component" value="Unassembled WGS sequence"/>
</dbReference>
<protein>
    <submittedName>
        <fullName evidence="1">Spore coat associated protein CotJA</fullName>
    </submittedName>
</protein>
<dbReference type="EMBL" id="JACEFG010000001">
    <property type="protein sequence ID" value="MBA2173843.1"/>
    <property type="molecule type" value="Genomic_DNA"/>
</dbReference>
<accession>A0A838CPN5</accession>
<dbReference type="AlphaFoldDB" id="A0A838CPN5"/>
<gene>
    <name evidence="1" type="ORF">H0266_02915</name>
</gene>